<protein>
    <submittedName>
        <fullName evidence="2">Transmembrane channel-like protein 2-A</fullName>
    </submittedName>
</protein>
<proteinExistence type="predicted"/>
<keyword evidence="1" id="KW-0472">Membrane</keyword>
<accession>A0ABV0SFI9</accession>
<gene>
    <name evidence="2" type="primary">TMC2A_2</name>
    <name evidence="2" type="ORF">XENOCAPTIV_007333</name>
</gene>
<name>A0ABV0SFI9_9TELE</name>
<dbReference type="PANTHER" id="PTHR23302:SF17">
    <property type="entry name" value="TRANSMEMBRANE CHANNEL-LIKE PROTEIN 2"/>
    <property type="match status" value="1"/>
</dbReference>
<dbReference type="PANTHER" id="PTHR23302">
    <property type="entry name" value="TRANSMEMBRANE CHANNEL-RELATED"/>
    <property type="match status" value="1"/>
</dbReference>
<feature type="transmembrane region" description="Helical" evidence="1">
    <location>
        <begin position="131"/>
        <end position="151"/>
    </location>
</feature>
<feature type="non-terminal residue" evidence="2">
    <location>
        <position position="161"/>
    </location>
</feature>
<keyword evidence="1" id="KW-0812">Transmembrane</keyword>
<dbReference type="EMBL" id="JAHRIN010077450">
    <property type="protein sequence ID" value="MEQ2218727.1"/>
    <property type="molecule type" value="Genomic_DNA"/>
</dbReference>
<keyword evidence="3" id="KW-1185">Reference proteome</keyword>
<organism evidence="2 3">
    <name type="scientific">Xenoophorus captivus</name>
    <dbReference type="NCBI Taxonomy" id="1517983"/>
    <lineage>
        <taxon>Eukaryota</taxon>
        <taxon>Metazoa</taxon>
        <taxon>Chordata</taxon>
        <taxon>Craniata</taxon>
        <taxon>Vertebrata</taxon>
        <taxon>Euteleostomi</taxon>
        <taxon>Actinopterygii</taxon>
        <taxon>Neopterygii</taxon>
        <taxon>Teleostei</taxon>
        <taxon>Neoteleostei</taxon>
        <taxon>Acanthomorphata</taxon>
        <taxon>Ovalentaria</taxon>
        <taxon>Atherinomorphae</taxon>
        <taxon>Cyprinodontiformes</taxon>
        <taxon>Goodeidae</taxon>
        <taxon>Xenoophorus</taxon>
    </lineage>
</organism>
<dbReference type="InterPro" id="IPR038900">
    <property type="entry name" value="TMC"/>
</dbReference>
<sequence length="161" mass="18397">MANNADVGGGDGEEGEFTFAWKMFTSWDYLIGNAETADNKYASITTSFKVATAESIVDEQENQKDENIHLRRFLRVLANFLITCSLVLHHHYGVFHQLEIVMSLLGLVCPPLFETIAELEDYHPRIALKWQLGRIFALFLGNLYTFLFALFDEVNDKVYLP</sequence>
<comment type="caution">
    <text evidence="2">The sequence shown here is derived from an EMBL/GenBank/DDBJ whole genome shotgun (WGS) entry which is preliminary data.</text>
</comment>
<feature type="transmembrane region" description="Helical" evidence="1">
    <location>
        <begin position="73"/>
        <end position="94"/>
    </location>
</feature>
<evidence type="ECO:0000313" key="3">
    <source>
        <dbReference type="Proteomes" id="UP001434883"/>
    </source>
</evidence>
<keyword evidence="1" id="KW-1133">Transmembrane helix</keyword>
<evidence type="ECO:0000313" key="2">
    <source>
        <dbReference type="EMBL" id="MEQ2218727.1"/>
    </source>
</evidence>
<dbReference type="Proteomes" id="UP001434883">
    <property type="component" value="Unassembled WGS sequence"/>
</dbReference>
<feature type="non-terminal residue" evidence="2">
    <location>
        <position position="1"/>
    </location>
</feature>
<reference evidence="2 3" key="1">
    <citation type="submission" date="2021-06" db="EMBL/GenBank/DDBJ databases">
        <authorList>
            <person name="Palmer J.M."/>
        </authorList>
    </citation>
    <scope>NUCLEOTIDE SEQUENCE [LARGE SCALE GENOMIC DNA]</scope>
    <source>
        <strain evidence="2 3">XC_2019</strain>
        <tissue evidence="2">Muscle</tissue>
    </source>
</reference>
<evidence type="ECO:0000256" key="1">
    <source>
        <dbReference type="SAM" id="Phobius"/>
    </source>
</evidence>